<dbReference type="Gene3D" id="3.60.21.10">
    <property type="match status" value="1"/>
</dbReference>
<proteinExistence type="predicted"/>
<organism evidence="2 3">
    <name type="scientific">Bradyrhizobium shewense</name>
    <dbReference type="NCBI Taxonomy" id="1761772"/>
    <lineage>
        <taxon>Bacteria</taxon>
        <taxon>Pseudomonadati</taxon>
        <taxon>Pseudomonadota</taxon>
        <taxon>Alphaproteobacteria</taxon>
        <taxon>Hyphomicrobiales</taxon>
        <taxon>Nitrobacteraceae</taxon>
        <taxon>Bradyrhizobium</taxon>
    </lineage>
</organism>
<gene>
    <name evidence="2" type="ORF">GA0061098_101349</name>
</gene>
<name>A0A1C3X8E9_9BRAD</name>
<dbReference type="EMBL" id="FMAI01000013">
    <property type="protein sequence ID" value="SCB48501.1"/>
    <property type="molecule type" value="Genomic_DNA"/>
</dbReference>
<evidence type="ECO:0000313" key="2">
    <source>
        <dbReference type="EMBL" id="SCB48501.1"/>
    </source>
</evidence>
<keyword evidence="3" id="KW-1185">Reference proteome</keyword>
<feature type="domain" description="Calcineurin-like phosphoesterase" evidence="1">
    <location>
        <begin position="24"/>
        <end position="207"/>
    </location>
</feature>
<dbReference type="GO" id="GO:0016787">
    <property type="term" value="F:hydrolase activity"/>
    <property type="evidence" value="ECO:0007669"/>
    <property type="project" value="InterPro"/>
</dbReference>
<dbReference type="SUPFAM" id="SSF56300">
    <property type="entry name" value="Metallo-dependent phosphatases"/>
    <property type="match status" value="1"/>
</dbReference>
<dbReference type="PANTHER" id="PTHR12905">
    <property type="entry name" value="METALLOPHOSPHOESTERASE"/>
    <property type="match status" value="1"/>
</dbReference>
<dbReference type="AlphaFoldDB" id="A0A1C3X8E9"/>
<dbReference type="InterPro" id="IPR029052">
    <property type="entry name" value="Metallo-depent_PP-like"/>
</dbReference>
<dbReference type="PANTHER" id="PTHR12905:SF0">
    <property type="entry name" value="CALCINEURIN-LIKE PHOSPHOESTERASE DOMAIN-CONTAINING PROTEIN"/>
    <property type="match status" value="1"/>
</dbReference>
<accession>A0A1C3X8E9</accession>
<evidence type="ECO:0000259" key="1">
    <source>
        <dbReference type="Pfam" id="PF00149"/>
    </source>
</evidence>
<dbReference type="InterPro" id="IPR004843">
    <property type="entry name" value="Calcineurin-like_PHP"/>
</dbReference>
<dbReference type="Pfam" id="PF00149">
    <property type="entry name" value="Metallophos"/>
    <property type="match status" value="1"/>
</dbReference>
<dbReference type="Proteomes" id="UP000199184">
    <property type="component" value="Unassembled WGS sequence"/>
</dbReference>
<reference evidence="3" key="1">
    <citation type="submission" date="2016-08" db="EMBL/GenBank/DDBJ databases">
        <authorList>
            <person name="Varghese N."/>
            <person name="Submissions Spin"/>
        </authorList>
    </citation>
    <scope>NUCLEOTIDE SEQUENCE [LARGE SCALE GENOMIC DNA]</scope>
    <source>
        <strain evidence="3">ERR11</strain>
    </source>
</reference>
<evidence type="ECO:0000313" key="3">
    <source>
        <dbReference type="Proteomes" id="UP000199184"/>
    </source>
</evidence>
<protein>
    <submittedName>
        <fullName evidence="2">3',5'-cyclic AMP phosphodiesterase CpdA</fullName>
    </submittedName>
</protein>
<sequence length="298" mass="33136">MLICFLLYKLWNSRTFSISNGFPMRCLVVADLHYSLPQLDWLVSAAPQFDLVIFAGDALDIGSMVDFRAQIVVVKKYLALLAARTRVILCSGNHDLDERNPDGEKISRWISEVRELGVACDGDGLTIGDTLFTVCPWWDGPLVKQRLVAQLGEAAANRPRRWIWAHHAPPAESPTSWGGKRFFGDVELVQWITQYQPSMVISGHVHQSPFITDGSWFDRLGESWVFNTGLQPGRPPTYIVLDLDADKAYWLAAGEAQWIDLSAPLQRPAGPITTPPDWLTSLDQIADPSLARPQAAAG</sequence>
<dbReference type="InterPro" id="IPR051693">
    <property type="entry name" value="UPF0046_metallophosphoest"/>
</dbReference>